<proteinExistence type="predicted"/>
<name>A0A8H7XV60_PSICU</name>
<sequence length="156" mass="17427">MPEESSFEYHLPDGYTLILGPDNRDYFVPDFVAPSLVQSFAVQRAKSNIGVTSASGIDPLAKNDQIYNTLGGNLHIPPEPPLTDQERLSLHAEVLSLQKRLGISYKDAAHRLYLAEVEKIQLANIHRRNLGALDKHIGKSLQYIAQRHSVNEGEKK</sequence>
<protein>
    <submittedName>
        <fullName evidence="1">Uncharacterized protein</fullName>
    </submittedName>
</protein>
<gene>
    <name evidence="1" type="ORF">JR316_006861</name>
</gene>
<dbReference type="AlphaFoldDB" id="A0A8H7XV60"/>
<evidence type="ECO:0000313" key="1">
    <source>
        <dbReference type="EMBL" id="KAG5168266.1"/>
    </source>
</evidence>
<accession>A0A8H7XV60</accession>
<comment type="caution">
    <text evidence="1">The sequence shown here is derived from an EMBL/GenBank/DDBJ whole genome shotgun (WGS) entry which is preliminary data.</text>
</comment>
<organism evidence="1">
    <name type="scientific">Psilocybe cubensis</name>
    <name type="common">Psychedelic mushroom</name>
    <name type="synonym">Stropharia cubensis</name>
    <dbReference type="NCBI Taxonomy" id="181762"/>
    <lineage>
        <taxon>Eukaryota</taxon>
        <taxon>Fungi</taxon>
        <taxon>Dikarya</taxon>
        <taxon>Basidiomycota</taxon>
        <taxon>Agaricomycotina</taxon>
        <taxon>Agaricomycetes</taxon>
        <taxon>Agaricomycetidae</taxon>
        <taxon>Agaricales</taxon>
        <taxon>Agaricineae</taxon>
        <taxon>Strophariaceae</taxon>
        <taxon>Psilocybe</taxon>
    </lineage>
</organism>
<dbReference type="EMBL" id="JAFIQS010000006">
    <property type="protein sequence ID" value="KAG5168266.1"/>
    <property type="molecule type" value="Genomic_DNA"/>
</dbReference>
<reference evidence="1" key="1">
    <citation type="submission" date="2021-02" db="EMBL/GenBank/DDBJ databases">
        <title>Psilocybe cubensis genome.</title>
        <authorList>
            <person name="Mckernan K.J."/>
            <person name="Crawford S."/>
            <person name="Trippe A."/>
            <person name="Kane L.T."/>
            <person name="Mclaughlin S."/>
        </authorList>
    </citation>
    <scope>NUCLEOTIDE SEQUENCE [LARGE SCALE GENOMIC DNA]</scope>
    <source>
        <strain evidence="1">MGC-MH-2018</strain>
    </source>
</reference>